<dbReference type="SUPFAM" id="SSF55729">
    <property type="entry name" value="Acyl-CoA N-acyltransferases (Nat)"/>
    <property type="match status" value="1"/>
</dbReference>
<dbReference type="PANTHER" id="PTHR43451">
    <property type="entry name" value="ACETYLTRANSFERASE (GNAT) FAMILY PROTEIN"/>
    <property type="match status" value="1"/>
</dbReference>
<gene>
    <name evidence="2" type="ORF">GGQ67_004405</name>
</gene>
<dbReference type="AlphaFoldDB" id="A0A7W6GD54"/>
<evidence type="ECO:0000313" key="2">
    <source>
        <dbReference type="EMBL" id="MBB3966715.1"/>
    </source>
</evidence>
<dbReference type="EMBL" id="JACIDW010000021">
    <property type="protein sequence ID" value="MBB3966715.1"/>
    <property type="molecule type" value="Genomic_DNA"/>
</dbReference>
<organism evidence="2 3">
    <name type="scientific">Rhizobium metallidurans</name>
    <dbReference type="NCBI Taxonomy" id="1265931"/>
    <lineage>
        <taxon>Bacteria</taxon>
        <taxon>Pseudomonadati</taxon>
        <taxon>Pseudomonadota</taxon>
        <taxon>Alphaproteobacteria</taxon>
        <taxon>Hyphomicrobiales</taxon>
        <taxon>Rhizobiaceae</taxon>
        <taxon>Rhizobium/Agrobacterium group</taxon>
        <taxon>Rhizobium</taxon>
    </lineage>
</organism>
<dbReference type="InterPro" id="IPR052564">
    <property type="entry name" value="N-acetyltrans/Recomb-assoc"/>
</dbReference>
<reference evidence="2 3" key="1">
    <citation type="submission" date="2020-08" db="EMBL/GenBank/DDBJ databases">
        <title>Genomic Encyclopedia of Type Strains, Phase IV (KMG-IV): sequencing the most valuable type-strain genomes for metagenomic binning, comparative biology and taxonomic classification.</title>
        <authorList>
            <person name="Goeker M."/>
        </authorList>
    </citation>
    <scope>NUCLEOTIDE SEQUENCE [LARGE SCALE GENOMIC DNA]</scope>
    <source>
        <strain evidence="2 3">DSM 26575</strain>
    </source>
</reference>
<dbReference type="InterPro" id="IPR000182">
    <property type="entry name" value="GNAT_dom"/>
</dbReference>
<protein>
    <submittedName>
        <fullName evidence="2">Putative acetyltransferase</fullName>
        <ecNumber evidence="2">2.3.1.-</ecNumber>
    </submittedName>
</protein>
<dbReference type="GO" id="GO:0016747">
    <property type="term" value="F:acyltransferase activity, transferring groups other than amino-acyl groups"/>
    <property type="evidence" value="ECO:0007669"/>
    <property type="project" value="InterPro"/>
</dbReference>
<dbReference type="Gene3D" id="3.40.630.30">
    <property type="match status" value="1"/>
</dbReference>
<dbReference type="PANTHER" id="PTHR43451:SF1">
    <property type="entry name" value="ACETYLTRANSFERASE"/>
    <property type="match status" value="1"/>
</dbReference>
<proteinExistence type="predicted"/>
<dbReference type="PROSITE" id="PS51186">
    <property type="entry name" value="GNAT"/>
    <property type="match status" value="1"/>
</dbReference>
<dbReference type="CDD" id="cd04301">
    <property type="entry name" value="NAT_SF"/>
    <property type="match status" value="1"/>
</dbReference>
<feature type="domain" description="N-acetyltransferase" evidence="1">
    <location>
        <begin position="2"/>
        <end position="154"/>
    </location>
</feature>
<sequence length="159" mass="17934">MVQVRRYTADDCDDTIAIFLAAIREVASRDYSPAEIDAWAQVEDRAAWAERRASRPTFIAERGGHPVGFSDLEPDGHLDMMFVHPAHHGIGVASLLLAKVEEEARKKGIGRIFTEASLTARPFFERRGFTVIARQSVEKRGQHLTNFRMEKYLAETAFS</sequence>
<dbReference type="RefSeq" id="WP_183902184.1">
    <property type="nucleotide sequence ID" value="NZ_JACIDW010000021.1"/>
</dbReference>
<keyword evidence="2" id="KW-0808">Transferase</keyword>
<name>A0A7W6GD54_9HYPH</name>
<dbReference type="EC" id="2.3.1.-" evidence="2"/>
<dbReference type="Pfam" id="PF13673">
    <property type="entry name" value="Acetyltransf_10"/>
    <property type="match status" value="1"/>
</dbReference>
<dbReference type="InterPro" id="IPR016181">
    <property type="entry name" value="Acyl_CoA_acyltransferase"/>
</dbReference>
<keyword evidence="2" id="KW-0012">Acyltransferase</keyword>
<comment type="caution">
    <text evidence="2">The sequence shown here is derived from an EMBL/GenBank/DDBJ whole genome shotgun (WGS) entry which is preliminary data.</text>
</comment>
<evidence type="ECO:0000259" key="1">
    <source>
        <dbReference type="PROSITE" id="PS51186"/>
    </source>
</evidence>
<accession>A0A7W6GD54</accession>
<keyword evidence="3" id="KW-1185">Reference proteome</keyword>
<evidence type="ECO:0000313" key="3">
    <source>
        <dbReference type="Proteomes" id="UP000582090"/>
    </source>
</evidence>
<dbReference type="Proteomes" id="UP000582090">
    <property type="component" value="Unassembled WGS sequence"/>
</dbReference>